<accession>A0A381FJ30</accession>
<dbReference type="PROSITE" id="PS51257">
    <property type="entry name" value="PROKAR_LIPOPROTEIN"/>
    <property type="match status" value="1"/>
</dbReference>
<protein>
    <submittedName>
        <fullName evidence="1">Uncharacterized protein</fullName>
    </submittedName>
</protein>
<dbReference type="EMBL" id="UFVR01000004">
    <property type="protein sequence ID" value="SUX46561.1"/>
    <property type="molecule type" value="Genomic_DNA"/>
</dbReference>
<dbReference type="AlphaFoldDB" id="A0A381FJ30"/>
<sequence>MYKYFILIISLISLQSCGQNKKNMDVKATEILGNLYKNVKHNDQRINYQAMIFIGGCNYEVLINDYPVDRYFGPGDGSSSGSTPINIAILKPGIQKWKIKVYPVRDRKEVNGEVTLVPQNIIQPGARVEMEIEGVRFSENGDIEKRFGKVVKFEAPLKKDDKSGQNMLNDAGKPYIEYSGTFQADVPYTLSGWENSTDLSKMNSAVLEKQLLKEYQKFHGWLQNGKLDEMANAKLTAEKEVAQAFFYDKKTNENFLSTFLQRWGQKGLKMQPLENYKVAIYGDGKIVTLIDNIDGSSPLWGNYEVGENQFKNNTYMLYFHIPKGKTELEVIR</sequence>
<organism evidence="1 2">
    <name type="scientific">Chryseobacterium indoltheticum</name>
    <dbReference type="NCBI Taxonomy" id="254"/>
    <lineage>
        <taxon>Bacteria</taxon>
        <taxon>Pseudomonadati</taxon>
        <taxon>Bacteroidota</taxon>
        <taxon>Flavobacteriia</taxon>
        <taxon>Flavobacteriales</taxon>
        <taxon>Weeksellaceae</taxon>
        <taxon>Chryseobacterium group</taxon>
        <taxon>Chryseobacterium</taxon>
    </lineage>
</organism>
<dbReference type="Proteomes" id="UP000254282">
    <property type="component" value="Unassembled WGS sequence"/>
</dbReference>
<gene>
    <name evidence="1" type="ORF">NCTC13532_02115</name>
</gene>
<evidence type="ECO:0000313" key="1">
    <source>
        <dbReference type="EMBL" id="SUX46561.1"/>
    </source>
</evidence>
<proteinExistence type="predicted"/>
<reference evidence="1 2" key="1">
    <citation type="submission" date="2018-06" db="EMBL/GenBank/DDBJ databases">
        <authorList>
            <consortium name="Pathogen Informatics"/>
            <person name="Doyle S."/>
        </authorList>
    </citation>
    <scope>NUCLEOTIDE SEQUENCE [LARGE SCALE GENOMIC DNA]</scope>
    <source>
        <strain evidence="1 2">NCTC13532</strain>
    </source>
</reference>
<evidence type="ECO:0000313" key="2">
    <source>
        <dbReference type="Proteomes" id="UP000254282"/>
    </source>
</evidence>
<name>A0A381FJ30_9FLAO</name>